<accession>A0A7X2NS89</accession>
<dbReference type="EMBL" id="VUMN01000014">
    <property type="protein sequence ID" value="MSS58616.1"/>
    <property type="molecule type" value="Genomic_DNA"/>
</dbReference>
<keyword evidence="3" id="KW-1185">Reference proteome</keyword>
<keyword evidence="1" id="KW-0732">Signal</keyword>
<sequence>MRKLRRVLNVVLLSLSIFCVPVLARDTDVNLVNFYIPAQQKLAEYYLDAYCHGRYLFVNLVKTGSKTDKVNFRAVDSSETQLTTWGMAAEGGGKATAVFTDNRVERTVHKVYFKSAEYNWGGYTINGTMTY</sequence>
<protein>
    <submittedName>
        <fullName evidence="2">Uncharacterized protein</fullName>
    </submittedName>
</protein>
<evidence type="ECO:0000256" key="1">
    <source>
        <dbReference type="SAM" id="SignalP"/>
    </source>
</evidence>
<evidence type="ECO:0000313" key="3">
    <source>
        <dbReference type="Proteomes" id="UP000461880"/>
    </source>
</evidence>
<dbReference type="AlphaFoldDB" id="A0A7X2NS89"/>
<dbReference type="RefSeq" id="WP_135358122.1">
    <property type="nucleotide sequence ID" value="NZ_VUMN01000014.1"/>
</dbReference>
<evidence type="ECO:0000313" key="2">
    <source>
        <dbReference type="EMBL" id="MSS58616.1"/>
    </source>
</evidence>
<organism evidence="2 3">
    <name type="scientific">Stecheria intestinalis</name>
    <dbReference type="NCBI Taxonomy" id="2606630"/>
    <lineage>
        <taxon>Bacteria</taxon>
        <taxon>Bacillati</taxon>
        <taxon>Bacillota</taxon>
        <taxon>Erysipelotrichia</taxon>
        <taxon>Erysipelotrichales</taxon>
        <taxon>Erysipelotrichaceae</taxon>
        <taxon>Stecheria</taxon>
    </lineage>
</organism>
<comment type="caution">
    <text evidence="2">The sequence shown here is derived from an EMBL/GenBank/DDBJ whole genome shotgun (WGS) entry which is preliminary data.</text>
</comment>
<feature type="chain" id="PRO_5030581052" evidence="1">
    <location>
        <begin position="25"/>
        <end position="131"/>
    </location>
</feature>
<gene>
    <name evidence="2" type="ORF">FYJ51_06825</name>
</gene>
<reference evidence="2 3" key="1">
    <citation type="submission" date="2019-08" db="EMBL/GenBank/DDBJ databases">
        <title>In-depth cultivation of the pig gut microbiome towards novel bacterial diversity and tailored functional studies.</title>
        <authorList>
            <person name="Wylensek D."/>
            <person name="Hitch T.C.A."/>
            <person name="Clavel T."/>
        </authorList>
    </citation>
    <scope>NUCLEOTIDE SEQUENCE [LARGE SCALE GENOMIC DNA]</scope>
    <source>
        <strain evidence="2 3">Oil+RF-744-GAM-WT-6</strain>
    </source>
</reference>
<feature type="signal peptide" evidence="1">
    <location>
        <begin position="1"/>
        <end position="24"/>
    </location>
</feature>
<proteinExistence type="predicted"/>
<name>A0A7X2NS89_9FIRM</name>
<dbReference type="Proteomes" id="UP000461880">
    <property type="component" value="Unassembled WGS sequence"/>
</dbReference>